<evidence type="ECO:0000259" key="4">
    <source>
        <dbReference type="PROSITE" id="PS51194"/>
    </source>
</evidence>
<dbReference type="Proteomes" id="UP000307173">
    <property type="component" value="Unassembled WGS sequence"/>
</dbReference>
<keyword evidence="1" id="KW-0547">Nucleotide-binding</keyword>
<sequence length="1199" mass="140444">MRLPDDLRSVIEIVNDLNNFVPFGVLFITDFPGLPAAGTNPNSLEPGWKWVDFPFTEIDGLSPLLESLVLLVRKAYCRLTYRIFDRVRGIAVVRVYLFPEDSPHIESIQNYRKKYFKFKRTDQWFQKQTLICLQNLLTITDYDSRAFNLSNPKNLFQYISAKEVIFVKFFSAGPKLASIDESELAYHFKRMIERKAYHSKEIKPCETYNPQQRLTDIYNQIESPTFRHVDMKDAYTHHIFNLVQNEELAGFRSKLYNFQKRSLLMMIDRENNNSLNLMPYILKLKNNTYFNMKTMSPVLTPPTYMPPRGGILAENMGLGKTCICLALICLSKFEISEFPVCRSNIQKKTETPHSLLDYCVETVIQKSVPWKEFIDDFPTSIVQKLESKVGYFDRIDIPRKSRQTRCSERYSVPLYKRFYLVSTTLVILPDNLFHQWRVEINKHVEKDFLNVLEIQTCQNMNVLQQISFHDIASKDVVLISNSVFSKQFEKKDSVLRCIYWKRIIIDEGHTMQSKNSRAVLLTKDLFYERMWVISGTPTSGLTNIHMENDSQEYNVQKSFQPKQDLDRLGLMVTNFFKIQPWVSFPKLWTETIVKPFELKKYNIEMQLKFLLSQLIVRHNIKDVEDDISLPLLHHKPVFLAPSFYDKMTINLFISVLATNAITSRREGLDYMFDPSNKSDLRRLVTNLQKGTFYWTSFSIKDIENLLNFCVFSLREQNFSEEDKSVLRKAIYCSKLALSNMRWRAVSAVHEMAYFIENMPSLVIENYSLVGYNRSTACYGYPHIISLQKFFYKNRVIGSEEQFKEKIEKSSREFWSGYWKSIKSSHKRLGNKEDIKNFKISDVKQISQIPEWVATFDSKYEEDLVYGDNLNEKSNVKSGGKPKDISNSTQGRSNILPNICSQLRNSKIVGTMSSKLNYLSMRLLENQIQGIKSIVFYEFENSAYYLTELLDILGMNYIMYAPYIKPSDRSNNVAQFDSWDCSKNEGEGICLIMDLKLASHGLTIIAATHVFFINPVWNQAVEAQAIKRAHRIGQVNEVFVETLILENTLEEQMYNMRSETKDSNNLELIDHTKIRDYILTFPFLRMFTNEKLTKEYCTFETPLTDFKEPLRPFDDGMVLDIIHSEICRDSNKRLWKLPLFTNKNLDKLLGSESTLSKRRYDDIDRIANDQMKEQVEDNDKRVRVLEKLRNKRRNKVSFNI</sequence>
<dbReference type="InterPro" id="IPR000330">
    <property type="entry name" value="SNF2_N"/>
</dbReference>
<dbReference type="AlphaFoldDB" id="A0A4T0WW24"/>
<organism evidence="5 6">
    <name type="scientific">Pichia inconspicua</name>
    <dbReference type="NCBI Taxonomy" id="52247"/>
    <lineage>
        <taxon>Eukaryota</taxon>
        <taxon>Fungi</taxon>
        <taxon>Dikarya</taxon>
        <taxon>Ascomycota</taxon>
        <taxon>Saccharomycotina</taxon>
        <taxon>Pichiomycetes</taxon>
        <taxon>Pichiales</taxon>
        <taxon>Pichiaceae</taxon>
        <taxon>Pichia</taxon>
    </lineage>
</organism>
<accession>A0A4T0WW24</accession>
<dbReference type="GO" id="GO:0006281">
    <property type="term" value="P:DNA repair"/>
    <property type="evidence" value="ECO:0007669"/>
    <property type="project" value="TreeGrafter"/>
</dbReference>
<comment type="caution">
    <text evidence="5">The sequence shown here is derived from an EMBL/GenBank/DDBJ whole genome shotgun (WGS) entry which is preliminary data.</text>
</comment>
<gene>
    <name evidence="5" type="ORF">CANINC_004728</name>
</gene>
<dbReference type="SMART" id="SM00487">
    <property type="entry name" value="DEXDc"/>
    <property type="match status" value="1"/>
</dbReference>
<dbReference type="EMBL" id="SELW01000657">
    <property type="protein sequence ID" value="TID15057.1"/>
    <property type="molecule type" value="Genomic_DNA"/>
</dbReference>
<keyword evidence="2" id="KW-0378">Hydrolase</keyword>
<proteinExistence type="predicted"/>
<dbReference type="Gene3D" id="3.40.50.300">
    <property type="entry name" value="P-loop containing nucleotide triphosphate hydrolases"/>
    <property type="match status" value="1"/>
</dbReference>
<dbReference type="InterPro" id="IPR001650">
    <property type="entry name" value="Helicase_C-like"/>
</dbReference>
<dbReference type="PROSITE" id="PS51194">
    <property type="entry name" value="HELICASE_CTER"/>
    <property type="match status" value="1"/>
</dbReference>
<dbReference type="GO" id="GO:0008094">
    <property type="term" value="F:ATP-dependent activity, acting on DNA"/>
    <property type="evidence" value="ECO:0007669"/>
    <property type="project" value="TreeGrafter"/>
</dbReference>
<dbReference type="GO" id="GO:0005634">
    <property type="term" value="C:nucleus"/>
    <property type="evidence" value="ECO:0007669"/>
    <property type="project" value="TreeGrafter"/>
</dbReference>
<dbReference type="GO" id="GO:0016787">
    <property type="term" value="F:hydrolase activity"/>
    <property type="evidence" value="ECO:0007669"/>
    <property type="project" value="UniProtKB-KW"/>
</dbReference>
<evidence type="ECO:0000256" key="1">
    <source>
        <dbReference type="ARBA" id="ARBA00022741"/>
    </source>
</evidence>
<dbReference type="InterPro" id="IPR038718">
    <property type="entry name" value="SNF2-like_sf"/>
</dbReference>
<dbReference type="GO" id="GO:0005524">
    <property type="term" value="F:ATP binding"/>
    <property type="evidence" value="ECO:0007669"/>
    <property type="project" value="UniProtKB-KW"/>
</dbReference>
<dbReference type="Pfam" id="PF00176">
    <property type="entry name" value="SNF2-rel_dom"/>
    <property type="match status" value="1"/>
</dbReference>
<dbReference type="InterPro" id="IPR027417">
    <property type="entry name" value="P-loop_NTPase"/>
</dbReference>
<evidence type="ECO:0000256" key="3">
    <source>
        <dbReference type="ARBA" id="ARBA00022840"/>
    </source>
</evidence>
<dbReference type="Pfam" id="PF00271">
    <property type="entry name" value="Helicase_C"/>
    <property type="match status" value="1"/>
</dbReference>
<dbReference type="Gene3D" id="3.40.50.10810">
    <property type="entry name" value="Tandem AAA-ATPase domain"/>
    <property type="match status" value="1"/>
</dbReference>
<dbReference type="STRING" id="52247.A0A4T0WW24"/>
<dbReference type="InterPro" id="IPR050628">
    <property type="entry name" value="SNF2_RAD54_helicase_TF"/>
</dbReference>
<keyword evidence="6" id="KW-1185">Reference proteome</keyword>
<dbReference type="InterPro" id="IPR049730">
    <property type="entry name" value="SNF2/RAD54-like_C"/>
</dbReference>
<protein>
    <recommendedName>
        <fullName evidence="4">Helicase C-terminal domain-containing protein</fullName>
    </recommendedName>
</protein>
<dbReference type="OrthoDB" id="2801544at2759"/>
<evidence type="ECO:0000313" key="6">
    <source>
        <dbReference type="Proteomes" id="UP000307173"/>
    </source>
</evidence>
<dbReference type="SUPFAM" id="SSF52540">
    <property type="entry name" value="P-loop containing nucleoside triphosphate hydrolases"/>
    <property type="match status" value="2"/>
</dbReference>
<name>A0A4T0WW24_9ASCO</name>
<evidence type="ECO:0000313" key="5">
    <source>
        <dbReference type="EMBL" id="TID15057.1"/>
    </source>
</evidence>
<evidence type="ECO:0000256" key="2">
    <source>
        <dbReference type="ARBA" id="ARBA00022801"/>
    </source>
</evidence>
<feature type="domain" description="Helicase C-terminal" evidence="4">
    <location>
        <begin position="922"/>
        <end position="1068"/>
    </location>
</feature>
<dbReference type="InterPro" id="IPR014001">
    <property type="entry name" value="Helicase_ATP-bd"/>
</dbReference>
<dbReference type="PANTHER" id="PTHR45626:SF51">
    <property type="entry name" value="SNF2-RELATED DOMAIN-CONTAINING PROTEIN"/>
    <property type="match status" value="1"/>
</dbReference>
<keyword evidence="3" id="KW-0067">ATP-binding</keyword>
<reference evidence="5 6" key="1">
    <citation type="journal article" date="2019" name="Front. Genet.">
        <title>Whole-Genome Sequencing of the Opportunistic Yeast Pathogen Candida inconspicua Uncovers Its Hybrid Origin.</title>
        <authorList>
            <person name="Mixao V."/>
            <person name="Hansen A.P."/>
            <person name="Saus E."/>
            <person name="Boekhout T."/>
            <person name="Lass-Florl C."/>
            <person name="Gabaldon T."/>
        </authorList>
    </citation>
    <scope>NUCLEOTIDE SEQUENCE [LARGE SCALE GENOMIC DNA]</scope>
    <source>
        <strain evidence="5 6">CBS 180</strain>
    </source>
</reference>
<dbReference type="PANTHER" id="PTHR45626">
    <property type="entry name" value="TRANSCRIPTION TERMINATION FACTOR 2-RELATED"/>
    <property type="match status" value="1"/>
</dbReference>
<dbReference type="CDD" id="cd18793">
    <property type="entry name" value="SF2_C_SNF"/>
    <property type="match status" value="1"/>
</dbReference>